<sequence>MAGLVSQSISKWLILSTSYRVLCSHYTKVSKEESRRPERSREGDTPCHQISLQFCIYWSGTSSASSDNFCLTPLPTTAV</sequence>
<proteinExistence type="predicted"/>
<reference evidence="1" key="1">
    <citation type="thesis" date="2020" institute="ProQuest LLC" country="789 East Eisenhower Parkway, Ann Arbor, MI, USA">
        <title>Comparative Genomics and Chromosome Evolution.</title>
        <authorList>
            <person name="Mudd A.B."/>
        </authorList>
    </citation>
    <scope>NUCLEOTIDE SEQUENCE</scope>
    <source>
        <strain evidence="1">Female2</strain>
        <tissue evidence="1">Blood</tissue>
    </source>
</reference>
<name>A0A8T2J6W8_9PIPI</name>
<gene>
    <name evidence="1" type="ORF">GDO86_005548</name>
</gene>
<keyword evidence="2" id="KW-1185">Reference proteome</keyword>
<evidence type="ECO:0000313" key="1">
    <source>
        <dbReference type="EMBL" id="KAG8439377.1"/>
    </source>
</evidence>
<evidence type="ECO:0000313" key="2">
    <source>
        <dbReference type="Proteomes" id="UP000812440"/>
    </source>
</evidence>
<accession>A0A8T2J6W8</accession>
<protein>
    <submittedName>
        <fullName evidence="1">Uncharacterized protein</fullName>
    </submittedName>
</protein>
<comment type="caution">
    <text evidence="1">The sequence shown here is derived from an EMBL/GenBank/DDBJ whole genome shotgun (WGS) entry which is preliminary data.</text>
</comment>
<dbReference type="Proteomes" id="UP000812440">
    <property type="component" value="Chromosome 3"/>
</dbReference>
<dbReference type="EMBL" id="JAACNH010000006">
    <property type="protein sequence ID" value="KAG8439377.1"/>
    <property type="molecule type" value="Genomic_DNA"/>
</dbReference>
<organism evidence="1 2">
    <name type="scientific">Hymenochirus boettgeri</name>
    <name type="common">Congo dwarf clawed frog</name>
    <dbReference type="NCBI Taxonomy" id="247094"/>
    <lineage>
        <taxon>Eukaryota</taxon>
        <taxon>Metazoa</taxon>
        <taxon>Chordata</taxon>
        <taxon>Craniata</taxon>
        <taxon>Vertebrata</taxon>
        <taxon>Euteleostomi</taxon>
        <taxon>Amphibia</taxon>
        <taxon>Batrachia</taxon>
        <taxon>Anura</taxon>
        <taxon>Pipoidea</taxon>
        <taxon>Pipidae</taxon>
        <taxon>Pipinae</taxon>
        <taxon>Hymenochirus</taxon>
    </lineage>
</organism>
<dbReference type="AlphaFoldDB" id="A0A8T2J6W8"/>